<sequence>KIGRYKNLENYIKDYPAPTALEEVQDWFDKLIKILSTFSSQLSVINDKSPITSLVGPRSINFRMQSDNIRICLKRYLSKGASSTVYLIDFENILFTIQTFETDVRPENILLDTNNNELVLADWESAIKYSNNIDKIEYARTILFFSPNILSNKFGFYIPKASDDLHSFIYTIYILLNPSKKLTIFNRSLALKAKLIREYWDDKVDVKLGRPL</sequence>
<feature type="domain" description="Protein kinase" evidence="1">
    <location>
        <begin position="1"/>
        <end position="212"/>
    </location>
</feature>
<evidence type="ECO:0000313" key="3">
    <source>
        <dbReference type="Proteomes" id="UP000789405"/>
    </source>
</evidence>
<dbReference type="AlphaFoldDB" id="A0A9N9C7P3"/>
<dbReference type="InterPro" id="IPR000719">
    <property type="entry name" value="Prot_kinase_dom"/>
</dbReference>
<gene>
    <name evidence="2" type="ORF">DERYTH_LOCUS7311</name>
</gene>
<reference evidence="2" key="1">
    <citation type="submission" date="2021-06" db="EMBL/GenBank/DDBJ databases">
        <authorList>
            <person name="Kallberg Y."/>
            <person name="Tangrot J."/>
            <person name="Rosling A."/>
        </authorList>
    </citation>
    <scope>NUCLEOTIDE SEQUENCE</scope>
    <source>
        <strain evidence="2">MA453B</strain>
    </source>
</reference>
<name>A0A9N9C7P3_9GLOM</name>
<proteinExistence type="predicted"/>
<protein>
    <submittedName>
        <fullName evidence="2">7560_t:CDS:1</fullName>
    </submittedName>
</protein>
<feature type="non-terminal residue" evidence="2">
    <location>
        <position position="212"/>
    </location>
</feature>
<dbReference type="GO" id="GO:0004672">
    <property type="term" value="F:protein kinase activity"/>
    <property type="evidence" value="ECO:0007669"/>
    <property type="project" value="InterPro"/>
</dbReference>
<dbReference type="PROSITE" id="PS50011">
    <property type="entry name" value="PROTEIN_KINASE_DOM"/>
    <property type="match status" value="1"/>
</dbReference>
<evidence type="ECO:0000313" key="2">
    <source>
        <dbReference type="EMBL" id="CAG8594192.1"/>
    </source>
</evidence>
<keyword evidence="3" id="KW-1185">Reference proteome</keyword>
<dbReference type="Proteomes" id="UP000789405">
    <property type="component" value="Unassembled WGS sequence"/>
</dbReference>
<dbReference type="InterPro" id="IPR011009">
    <property type="entry name" value="Kinase-like_dom_sf"/>
</dbReference>
<dbReference type="SUPFAM" id="SSF56112">
    <property type="entry name" value="Protein kinase-like (PK-like)"/>
    <property type="match status" value="1"/>
</dbReference>
<dbReference type="GO" id="GO:0005524">
    <property type="term" value="F:ATP binding"/>
    <property type="evidence" value="ECO:0007669"/>
    <property type="project" value="InterPro"/>
</dbReference>
<comment type="caution">
    <text evidence="2">The sequence shown here is derived from an EMBL/GenBank/DDBJ whole genome shotgun (WGS) entry which is preliminary data.</text>
</comment>
<dbReference type="EMBL" id="CAJVPY010003533">
    <property type="protein sequence ID" value="CAG8594192.1"/>
    <property type="molecule type" value="Genomic_DNA"/>
</dbReference>
<evidence type="ECO:0000259" key="1">
    <source>
        <dbReference type="PROSITE" id="PS50011"/>
    </source>
</evidence>
<dbReference type="Gene3D" id="1.10.510.10">
    <property type="entry name" value="Transferase(Phosphotransferase) domain 1"/>
    <property type="match status" value="1"/>
</dbReference>
<accession>A0A9N9C7P3</accession>
<dbReference type="OrthoDB" id="541276at2759"/>
<organism evidence="2 3">
    <name type="scientific">Dentiscutata erythropus</name>
    <dbReference type="NCBI Taxonomy" id="1348616"/>
    <lineage>
        <taxon>Eukaryota</taxon>
        <taxon>Fungi</taxon>
        <taxon>Fungi incertae sedis</taxon>
        <taxon>Mucoromycota</taxon>
        <taxon>Glomeromycotina</taxon>
        <taxon>Glomeromycetes</taxon>
        <taxon>Diversisporales</taxon>
        <taxon>Gigasporaceae</taxon>
        <taxon>Dentiscutata</taxon>
    </lineage>
</organism>